<feature type="binding site" evidence="7">
    <location>
        <position position="434"/>
    </location>
    <ligand>
        <name>Mg(2+)</name>
        <dbReference type="ChEBI" id="CHEBI:18420"/>
    </ligand>
</feature>
<keyword evidence="7" id="KW-0460">Magnesium</keyword>
<dbReference type="InterPro" id="IPR001501">
    <property type="entry name" value="Ni-dep_hyd_lsu"/>
</dbReference>
<dbReference type="PANTHER" id="PTHR42958:SF4">
    <property type="entry name" value="HYDROGENASE EXPRESSION_FORMATION PROTEIN HUPK"/>
    <property type="match status" value="1"/>
</dbReference>
<dbReference type="SUPFAM" id="SSF56762">
    <property type="entry name" value="HydB/Nqo4-like"/>
    <property type="match status" value="1"/>
</dbReference>
<comment type="similarity">
    <text evidence="3">Belongs to the [NiFe]/[NiFeSe] hydrogenase large subunit family.</text>
</comment>
<comment type="caution">
    <text evidence="8">The sequence shown here is derived from an EMBL/GenBank/DDBJ whole genome shotgun (WGS) entry which is preliminary data.</text>
</comment>
<dbReference type="EC" id="1.12.99.6" evidence="8"/>
<dbReference type="GO" id="GO:0016151">
    <property type="term" value="F:nickel cation binding"/>
    <property type="evidence" value="ECO:0007669"/>
    <property type="project" value="InterPro"/>
</dbReference>
<feature type="binding site" evidence="7">
    <location>
        <position position="45"/>
    </location>
    <ligand>
        <name>Mg(2+)</name>
        <dbReference type="ChEBI" id="CHEBI:18420"/>
    </ligand>
</feature>
<dbReference type="GO" id="GO:0033748">
    <property type="term" value="F:hydrogenase (acceptor) activity"/>
    <property type="evidence" value="ECO:0007669"/>
    <property type="project" value="UniProtKB-EC"/>
</dbReference>
<feature type="binding site" evidence="7">
    <location>
        <position position="67"/>
    </location>
    <ligand>
        <name>Ni(2+)</name>
        <dbReference type="ChEBI" id="CHEBI:49786"/>
    </ligand>
</feature>
<comment type="subcellular location">
    <subcellularLocation>
        <location evidence="2">Cell envelope</location>
    </subcellularLocation>
</comment>
<evidence type="ECO:0000256" key="6">
    <source>
        <dbReference type="ARBA" id="ARBA00023002"/>
    </source>
</evidence>
<evidence type="ECO:0000313" key="8">
    <source>
        <dbReference type="EMBL" id="MBB3954583.1"/>
    </source>
</evidence>
<dbReference type="InterPro" id="IPR018194">
    <property type="entry name" value="Ni-dep_hyd_lsu_Ni_BS"/>
</dbReference>
<keyword evidence="6 8" id="KW-0560">Oxidoreductase</keyword>
<evidence type="ECO:0000256" key="1">
    <source>
        <dbReference type="ARBA" id="ARBA00001967"/>
    </source>
</evidence>
<dbReference type="PROSITE" id="PS00507">
    <property type="entry name" value="NI_HGENASE_L_1"/>
    <property type="match status" value="1"/>
</dbReference>
<keyword evidence="9" id="KW-1185">Reference proteome</keyword>
<dbReference type="AlphaFoldDB" id="A0A7W6G5T7"/>
<feature type="binding site" evidence="7">
    <location>
        <position position="67"/>
    </location>
    <ligand>
        <name>Fe cation</name>
        <dbReference type="ChEBI" id="CHEBI:24875"/>
    </ligand>
</feature>
<evidence type="ECO:0000256" key="2">
    <source>
        <dbReference type="ARBA" id="ARBA00004196"/>
    </source>
</evidence>
<gene>
    <name evidence="8" type="ORF">GGR38_001522</name>
</gene>
<dbReference type="Pfam" id="PF00374">
    <property type="entry name" value="NiFeSe_Hases"/>
    <property type="match status" value="2"/>
</dbReference>
<organism evidence="8 9">
    <name type="scientific">Novosphingobium sediminicola</name>
    <dbReference type="NCBI Taxonomy" id="563162"/>
    <lineage>
        <taxon>Bacteria</taxon>
        <taxon>Pseudomonadati</taxon>
        <taxon>Pseudomonadota</taxon>
        <taxon>Alphaproteobacteria</taxon>
        <taxon>Sphingomonadales</taxon>
        <taxon>Sphingomonadaceae</taxon>
        <taxon>Novosphingobium</taxon>
    </lineage>
</organism>
<dbReference type="EMBL" id="JACIDX010000005">
    <property type="protein sequence ID" value="MBB3954583.1"/>
    <property type="molecule type" value="Genomic_DNA"/>
</dbReference>
<evidence type="ECO:0000256" key="3">
    <source>
        <dbReference type="ARBA" id="ARBA00009292"/>
    </source>
</evidence>
<accession>A0A7W6G5T7</accession>
<reference evidence="8 9" key="1">
    <citation type="submission" date="2020-08" db="EMBL/GenBank/DDBJ databases">
        <title>Genomic Encyclopedia of Type Strains, Phase IV (KMG-IV): sequencing the most valuable type-strain genomes for metagenomic binning, comparative biology and taxonomic classification.</title>
        <authorList>
            <person name="Goeker M."/>
        </authorList>
    </citation>
    <scope>NUCLEOTIDE SEQUENCE [LARGE SCALE GENOMIC DNA]</scope>
    <source>
        <strain evidence="8 9">DSM 27057</strain>
    </source>
</reference>
<dbReference type="PANTHER" id="PTHR42958">
    <property type="entry name" value="HYDROGENASE-2 LARGE CHAIN"/>
    <property type="match status" value="1"/>
</dbReference>
<evidence type="ECO:0000313" key="9">
    <source>
        <dbReference type="Proteomes" id="UP000548867"/>
    </source>
</evidence>
<sequence length="489" mass="52184">MSEKPSRLILGPFNRVEGDLEVRLDIAGDHVEGARVTSPLYRGFEAMLVGRPAADALTYAPRICGICSVSQSVAAARALAGVRPAGLERRLPPANGQHAINLVHAVENIADHITHFYLFFMPDFARAAYAGEPWHQAAAERFTALKGSAATQMLPARAGLMNMMGVLAGKWPHTLSIQPGGSTRAITRAEQARLRLMLSGFRAFCENTLFAAPLEAVAAISSRDALYDWAQGRGGDFAHFLTIAQRLDLARSGVTRLRHIAFGAYASGDGPLFPRGMFDAGIGAAGPLPIGAIAEDVSHAWYAGDGGAPRHAAPKPDMGNPDAYSWCKAPRLGGNVAEVGALSRQLVAGHPLLRDYVARDGASVEARVVARIVEVALVVMAMEHWIAAIDPSAPFQDTRSRLDTGDAMGLTEAARGSLGHWLRLDGGRISHYQIIAPTTWNFSPRDAQGIPGPLEQALVGAPIRAGETEPVSVQHIVRSFDPCMVCTVH</sequence>
<feature type="binding site" evidence="7">
    <location>
        <position position="489"/>
    </location>
    <ligand>
        <name>Mg(2+)</name>
        <dbReference type="ChEBI" id="CHEBI:18420"/>
    </ligand>
</feature>
<evidence type="ECO:0000256" key="7">
    <source>
        <dbReference type="PIRSR" id="PIRSR601501-1"/>
    </source>
</evidence>
<evidence type="ECO:0000256" key="4">
    <source>
        <dbReference type="ARBA" id="ARBA00022596"/>
    </source>
</evidence>
<protein>
    <submittedName>
        <fullName evidence="8">Hydrogenase large subunit</fullName>
        <ecNumber evidence="8">1.12.99.6</ecNumber>
    </submittedName>
</protein>
<dbReference type="GO" id="GO:0008901">
    <property type="term" value="F:ferredoxin hydrogenase activity"/>
    <property type="evidence" value="ECO:0007669"/>
    <property type="project" value="InterPro"/>
</dbReference>
<dbReference type="Proteomes" id="UP000548867">
    <property type="component" value="Unassembled WGS sequence"/>
</dbReference>
<feature type="binding site" evidence="7">
    <location>
        <position position="64"/>
    </location>
    <ligand>
        <name>Ni(2+)</name>
        <dbReference type="ChEBI" id="CHEBI:49786"/>
    </ligand>
</feature>
<proteinExistence type="inferred from homology"/>
<dbReference type="RefSeq" id="WP_183624180.1">
    <property type="nucleotide sequence ID" value="NZ_JACIDX010000005.1"/>
</dbReference>
<dbReference type="Gene3D" id="1.10.645.10">
    <property type="entry name" value="Cytochrome-c3 Hydrogenase, chain B"/>
    <property type="match status" value="1"/>
</dbReference>
<keyword evidence="5 7" id="KW-0479">Metal-binding</keyword>
<dbReference type="GO" id="GO:0030313">
    <property type="term" value="C:cell envelope"/>
    <property type="evidence" value="ECO:0007669"/>
    <property type="project" value="UniProtKB-SubCell"/>
</dbReference>
<keyword evidence="7" id="KW-0408">Iron</keyword>
<name>A0A7W6G5T7_9SPHN</name>
<feature type="binding site" evidence="7">
    <location>
        <position position="486"/>
    </location>
    <ligand>
        <name>Fe cation</name>
        <dbReference type="ChEBI" id="CHEBI:24875"/>
    </ligand>
</feature>
<comment type="cofactor">
    <cofactor evidence="1 7">
        <name>Ni(2+)</name>
        <dbReference type="ChEBI" id="CHEBI:49786"/>
    </cofactor>
</comment>
<keyword evidence="4 7" id="KW-0533">Nickel</keyword>
<comment type="cofactor">
    <cofactor evidence="7">
        <name>Fe cation</name>
        <dbReference type="ChEBI" id="CHEBI:24875"/>
    </cofactor>
</comment>
<feature type="binding site" evidence="7">
    <location>
        <position position="483"/>
    </location>
    <ligand>
        <name>Ni(2+)</name>
        <dbReference type="ChEBI" id="CHEBI:49786"/>
    </ligand>
</feature>
<evidence type="ECO:0000256" key="5">
    <source>
        <dbReference type="ARBA" id="ARBA00022723"/>
    </source>
</evidence>
<dbReference type="InterPro" id="IPR029014">
    <property type="entry name" value="NiFe-Hase_large"/>
</dbReference>
<dbReference type="InterPro" id="IPR050867">
    <property type="entry name" value="NiFe/NiFeSe_hydrgnase_LSU"/>
</dbReference>